<protein>
    <submittedName>
        <fullName evidence="6">LysR family transcriptional regulator</fullName>
    </submittedName>
</protein>
<keyword evidence="2" id="KW-0805">Transcription regulation</keyword>
<dbReference type="SUPFAM" id="SSF46785">
    <property type="entry name" value="Winged helix' DNA-binding domain"/>
    <property type="match status" value="1"/>
</dbReference>
<dbReference type="CDD" id="cd08422">
    <property type="entry name" value="PBP2_CrgA_like"/>
    <property type="match status" value="1"/>
</dbReference>
<dbReference type="InterPro" id="IPR005119">
    <property type="entry name" value="LysR_subst-bd"/>
</dbReference>
<dbReference type="EMBL" id="QPGA01000042">
    <property type="protein sequence ID" value="RDE49431.1"/>
    <property type="molecule type" value="Genomic_DNA"/>
</dbReference>
<dbReference type="GO" id="GO:0003700">
    <property type="term" value="F:DNA-binding transcription factor activity"/>
    <property type="evidence" value="ECO:0007669"/>
    <property type="project" value="InterPro"/>
</dbReference>
<dbReference type="Pfam" id="PF03466">
    <property type="entry name" value="LysR_substrate"/>
    <property type="match status" value="1"/>
</dbReference>
<evidence type="ECO:0000256" key="4">
    <source>
        <dbReference type="ARBA" id="ARBA00023163"/>
    </source>
</evidence>
<reference evidence="6 7" key="1">
    <citation type="submission" date="2018-05" db="EMBL/GenBank/DDBJ databases">
        <title>Integrated omic analyses show evidence that a Ca. Accumulibacter phosphatis strain performs denitrification under micro-aerobic conditions.</title>
        <authorList>
            <person name="Camejo P.Y."/>
            <person name="Katherine M.D."/>
            <person name="Daniel N.R."/>
        </authorList>
    </citation>
    <scope>NUCLEOTIDE SEQUENCE [LARGE SCALE GENOMIC DNA]</scope>
    <source>
        <strain evidence="6">UW-LDO-IC</strain>
    </source>
</reference>
<dbReference type="PANTHER" id="PTHR30537:SF5">
    <property type="entry name" value="HTH-TYPE TRANSCRIPTIONAL ACTIVATOR TTDR-RELATED"/>
    <property type="match status" value="1"/>
</dbReference>
<evidence type="ECO:0000256" key="2">
    <source>
        <dbReference type="ARBA" id="ARBA00023015"/>
    </source>
</evidence>
<dbReference type="Proteomes" id="UP000253831">
    <property type="component" value="Unassembled WGS sequence"/>
</dbReference>
<dbReference type="InterPro" id="IPR058163">
    <property type="entry name" value="LysR-type_TF_proteobact-type"/>
</dbReference>
<dbReference type="Gene3D" id="3.40.190.290">
    <property type="match status" value="1"/>
</dbReference>
<dbReference type="PANTHER" id="PTHR30537">
    <property type="entry name" value="HTH-TYPE TRANSCRIPTIONAL REGULATOR"/>
    <property type="match status" value="1"/>
</dbReference>
<accession>A0A369XH46</accession>
<dbReference type="InterPro" id="IPR036388">
    <property type="entry name" value="WH-like_DNA-bd_sf"/>
</dbReference>
<name>A0A369XH46_9PROT</name>
<comment type="caution">
    <text evidence="6">The sequence shown here is derived from an EMBL/GenBank/DDBJ whole genome shotgun (WGS) entry which is preliminary data.</text>
</comment>
<dbReference type="FunFam" id="1.10.10.10:FF:000001">
    <property type="entry name" value="LysR family transcriptional regulator"/>
    <property type="match status" value="1"/>
</dbReference>
<dbReference type="InterPro" id="IPR000847">
    <property type="entry name" value="LysR_HTH_N"/>
</dbReference>
<gene>
    <name evidence="6" type="ORF">DVS81_16620</name>
</gene>
<sequence>MDLNEAAVFVKVVDAGSFSAAARLLGLPTSTVSTRVARLEKRLGVTLLQRTTRRLHLTDAGELYYRHASTGVGHMLDAEAAVTEADGEPKGLLRVTAPADIGDRILADIINQLRRNCPKVRVELMLTDRYVDLVAEGVDVAIRTGHLKDSTLIAKHAGIACWVPFASPDYLKSAPRLDSPQALLDHCCLQFTPLGKDAWTLNDSNGSVTIPMSGQVMVNDVRVIRSMALAGDGVALLPVYLCRPECEHGRLMRVLPQWRAQADPLHIVYPRQRFMPPKLRAFVDLASRELRKWLEEW</sequence>
<evidence type="ECO:0000256" key="1">
    <source>
        <dbReference type="ARBA" id="ARBA00009437"/>
    </source>
</evidence>
<proteinExistence type="inferred from homology"/>
<evidence type="ECO:0000313" key="6">
    <source>
        <dbReference type="EMBL" id="RDE49431.1"/>
    </source>
</evidence>
<dbReference type="SUPFAM" id="SSF53850">
    <property type="entry name" value="Periplasmic binding protein-like II"/>
    <property type="match status" value="1"/>
</dbReference>
<dbReference type="GO" id="GO:0006351">
    <property type="term" value="P:DNA-templated transcription"/>
    <property type="evidence" value="ECO:0007669"/>
    <property type="project" value="TreeGrafter"/>
</dbReference>
<feature type="domain" description="HTH lysR-type" evidence="5">
    <location>
        <begin position="1"/>
        <end position="58"/>
    </location>
</feature>
<evidence type="ECO:0000259" key="5">
    <source>
        <dbReference type="PROSITE" id="PS50931"/>
    </source>
</evidence>
<organism evidence="6 7">
    <name type="scientific">Candidatus Accumulibacter meliphilus</name>
    <dbReference type="NCBI Taxonomy" id="2211374"/>
    <lineage>
        <taxon>Bacteria</taxon>
        <taxon>Pseudomonadati</taxon>
        <taxon>Pseudomonadota</taxon>
        <taxon>Betaproteobacteria</taxon>
        <taxon>Candidatus Accumulibacter</taxon>
    </lineage>
</organism>
<dbReference type="PROSITE" id="PS50931">
    <property type="entry name" value="HTH_LYSR"/>
    <property type="match status" value="1"/>
</dbReference>
<dbReference type="Pfam" id="PF00126">
    <property type="entry name" value="HTH_1"/>
    <property type="match status" value="1"/>
</dbReference>
<evidence type="ECO:0000313" key="7">
    <source>
        <dbReference type="Proteomes" id="UP000253831"/>
    </source>
</evidence>
<dbReference type="AlphaFoldDB" id="A0A369XH46"/>
<comment type="similarity">
    <text evidence="1">Belongs to the LysR transcriptional regulatory family.</text>
</comment>
<keyword evidence="4" id="KW-0804">Transcription</keyword>
<evidence type="ECO:0000256" key="3">
    <source>
        <dbReference type="ARBA" id="ARBA00023125"/>
    </source>
</evidence>
<dbReference type="GO" id="GO:0043565">
    <property type="term" value="F:sequence-specific DNA binding"/>
    <property type="evidence" value="ECO:0007669"/>
    <property type="project" value="TreeGrafter"/>
</dbReference>
<dbReference type="Gene3D" id="1.10.10.10">
    <property type="entry name" value="Winged helix-like DNA-binding domain superfamily/Winged helix DNA-binding domain"/>
    <property type="match status" value="1"/>
</dbReference>
<dbReference type="InterPro" id="IPR036390">
    <property type="entry name" value="WH_DNA-bd_sf"/>
</dbReference>
<keyword evidence="3" id="KW-0238">DNA-binding</keyword>